<dbReference type="Pfam" id="PF22596">
    <property type="entry name" value="Scabin-like"/>
    <property type="match status" value="1"/>
</dbReference>
<reference evidence="3" key="1">
    <citation type="submission" date="2021-09" db="EMBL/GenBank/DDBJ databases">
        <title>A high-quality genome of the endoparasitic fungus Hirsutella rhossiliensis with a comparison of Hirsutella genomes reveals transposable elements contributing to genome size variation.</title>
        <authorList>
            <person name="Lin R."/>
            <person name="Jiao Y."/>
            <person name="Sun X."/>
            <person name="Ling J."/>
            <person name="Xie B."/>
            <person name="Cheng X."/>
        </authorList>
    </citation>
    <scope>NUCLEOTIDE SEQUENCE</scope>
    <source>
        <strain evidence="3">HR02</strain>
    </source>
</reference>
<keyword evidence="4" id="KW-1185">Reference proteome</keyword>
<dbReference type="RefSeq" id="XP_044719860.1">
    <property type="nucleotide sequence ID" value="XM_044864920.1"/>
</dbReference>
<evidence type="ECO:0000259" key="2">
    <source>
        <dbReference type="Pfam" id="PF22596"/>
    </source>
</evidence>
<feature type="region of interest" description="Disordered" evidence="1">
    <location>
        <begin position="218"/>
        <end position="261"/>
    </location>
</feature>
<accession>A0A9P8MWJ8</accession>
<sequence length="849" mass="93982">MSANEALLPDESNPSLVGKAQPRNIGGDDDSVVDVAVSVERRGVPDGKHETISAMTVAAKVVVKGSKKGVFYRGDNRPPSEIFKKGFTTQGSNMNLITHLSFGGESGYVSVSRSRDAAARYAFGRTEAKTETGYIYYLAPHNMPDGYWIPEMYKDNAVHANQEFAAAASIPPETIQGVRVIHKAKPLKEVKWIDNPKFAFKGAVCNIRKRSLCIPPATEDEHINSKPPSEEGPMRNPKPPSEQSPKGKSKPPSQLNHSESQMKALAEQFGEKRLKKLAGQKGLDKIAEKRLKMPFSEVRPRILIPKGLALSETLKGGALKGLNAVGYAFWVNDMVEAFSTESSGLEKAAAVTAIIPFVGCGFNTAVQQEHHEDVDVSAVDTALCVIGDALLLGKVTAPAGIVVHLSRSLLPFKLPELPTFDEVRSMRDKPWDDFIHKDIFESFMSESWLMKLESAMAIEALTIVNRAADTIGIIEAGSQIVLEGNQNDDRNGSEVEDGKPEGSQQQDDKSVTRDENQRLDTCQVQNYTRDVAQAKNNTQTATSQVLEKMDAEIISRQRQYLLGPRMMLHSLEQSIKDTSKEYNKGFIQRLNSDEVVKSYPSPKRYPYIFQNDRELYGRTRGRFLHISNNLDGWPPQSPNLYTLAYFIGVMAGVDGDQPQKSTRRDAPESAAISAPTKPDQWKQGISPGVIDPILYYKEKAKREDRQAVVQHTLAIVKLLEGKIQESKLPRIKSGMGLPGASLPEFHQLIAMFVGYKFANWKKKQGSRDGYIDTKFSEDNALIEHLYGASKDDNEFIKDFYAVLEKEPPKQHVSKDYCVGVVSTLVHQYIAPEIRQSKVSAGMSASALLP</sequence>
<comment type="caution">
    <text evidence="3">The sequence shown here is derived from an EMBL/GenBank/DDBJ whole genome shotgun (WGS) entry which is preliminary data.</text>
</comment>
<dbReference type="SUPFAM" id="SSF56399">
    <property type="entry name" value="ADP-ribosylation"/>
    <property type="match status" value="1"/>
</dbReference>
<dbReference type="Gene3D" id="3.90.210.10">
    <property type="entry name" value="Heat-Labile Enterotoxin, subunit A"/>
    <property type="match status" value="1"/>
</dbReference>
<feature type="domain" description="Pierisin-like" evidence="2">
    <location>
        <begin position="72"/>
        <end position="198"/>
    </location>
</feature>
<proteinExistence type="predicted"/>
<evidence type="ECO:0000313" key="3">
    <source>
        <dbReference type="EMBL" id="KAH0962347.1"/>
    </source>
</evidence>
<dbReference type="Gene3D" id="1.10.490.40">
    <property type="entry name" value="Diphtheria toxin, translocation domain"/>
    <property type="match status" value="1"/>
</dbReference>
<protein>
    <submittedName>
        <fullName evidence="3">Pertussis toxin, subunit 1 domain-containing protein</fullName>
    </submittedName>
</protein>
<feature type="compositionally biased region" description="Basic and acidic residues" evidence="1">
    <location>
        <begin position="487"/>
        <end position="518"/>
    </location>
</feature>
<evidence type="ECO:0000313" key="4">
    <source>
        <dbReference type="Proteomes" id="UP000824596"/>
    </source>
</evidence>
<dbReference type="OrthoDB" id="4917004at2759"/>
<feature type="region of interest" description="Disordered" evidence="1">
    <location>
        <begin position="656"/>
        <end position="680"/>
    </location>
</feature>
<evidence type="ECO:0000256" key="1">
    <source>
        <dbReference type="SAM" id="MobiDB-lite"/>
    </source>
</evidence>
<feature type="compositionally biased region" description="Polar residues" evidence="1">
    <location>
        <begin position="243"/>
        <end position="261"/>
    </location>
</feature>
<dbReference type="AlphaFoldDB" id="A0A9P8MWJ8"/>
<dbReference type="InterPro" id="IPR054695">
    <property type="entry name" value="Pierisin-like_dom"/>
</dbReference>
<dbReference type="EMBL" id="JAIZPD010000006">
    <property type="protein sequence ID" value="KAH0962347.1"/>
    <property type="molecule type" value="Genomic_DNA"/>
</dbReference>
<feature type="region of interest" description="Disordered" evidence="1">
    <location>
        <begin position="484"/>
        <end position="520"/>
    </location>
</feature>
<dbReference type="GeneID" id="68355578"/>
<dbReference type="Proteomes" id="UP000824596">
    <property type="component" value="Unassembled WGS sequence"/>
</dbReference>
<name>A0A9P8MWJ8_9HYPO</name>
<gene>
    <name evidence="3" type="ORF">HRG_06449</name>
</gene>
<organism evidence="3 4">
    <name type="scientific">Hirsutella rhossiliensis</name>
    <dbReference type="NCBI Taxonomy" id="111463"/>
    <lineage>
        <taxon>Eukaryota</taxon>
        <taxon>Fungi</taxon>
        <taxon>Dikarya</taxon>
        <taxon>Ascomycota</taxon>
        <taxon>Pezizomycotina</taxon>
        <taxon>Sordariomycetes</taxon>
        <taxon>Hypocreomycetidae</taxon>
        <taxon>Hypocreales</taxon>
        <taxon>Ophiocordycipitaceae</taxon>
        <taxon>Hirsutella</taxon>
    </lineage>
</organism>
<feature type="region of interest" description="Disordered" evidence="1">
    <location>
        <begin position="1"/>
        <end position="31"/>
    </location>
</feature>
<feature type="compositionally biased region" description="Basic and acidic residues" evidence="1">
    <location>
        <begin position="219"/>
        <end position="233"/>
    </location>
</feature>